<reference evidence="9" key="1">
    <citation type="submission" date="2017-01" db="EMBL/GenBank/DDBJ databases">
        <authorList>
            <person name="Varghese N."/>
            <person name="Submissions S."/>
        </authorList>
    </citation>
    <scope>NUCLEOTIDE SEQUENCE [LARGE SCALE GENOMIC DNA]</scope>
    <source>
        <strain evidence="9">DSM 16176</strain>
    </source>
</reference>
<keyword evidence="4 6" id="KW-1133">Transmembrane helix</keyword>
<dbReference type="Gene3D" id="1.20.1250.20">
    <property type="entry name" value="MFS general substrate transporter like domains"/>
    <property type="match status" value="1"/>
</dbReference>
<accession>A0A1N7P3E7</accession>
<dbReference type="InterPro" id="IPR020846">
    <property type="entry name" value="MFS_dom"/>
</dbReference>
<protein>
    <submittedName>
        <fullName evidence="8">Predicted arabinose efflux permease, MFS family</fullName>
    </submittedName>
</protein>
<feature type="transmembrane region" description="Helical" evidence="6">
    <location>
        <begin position="441"/>
        <end position="462"/>
    </location>
</feature>
<feature type="transmembrane region" description="Helical" evidence="6">
    <location>
        <begin position="415"/>
        <end position="435"/>
    </location>
</feature>
<dbReference type="PANTHER" id="PTHR23511">
    <property type="entry name" value="SYNAPTIC VESICLE GLYCOPROTEIN 2"/>
    <property type="match status" value="1"/>
</dbReference>
<dbReference type="SUPFAM" id="SSF103473">
    <property type="entry name" value="MFS general substrate transporter"/>
    <property type="match status" value="1"/>
</dbReference>
<organism evidence="8 9">
    <name type="scientific">Alicyclobacillus vulcanalis</name>
    <dbReference type="NCBI Taxonomy" id="252246"/>
    <lineage>
        <taxon>Bacteria</taxon>
        <taxon>Bacillati</taxon>
        <taxon>Bacillota</taxon>
        <taxon>Bacilli</taxon>
        <taxon>Bacillales</taxon>
        <taxon>Alicyclobacillaceae</taxon>
        <taxon>Alicyclobacillus</taxon>
    </lineage>
</organism>
<feature type="transmembrane region" description="Helical" evidence="6">
    <location>
        <begin position="71"/>
        <end position="90"/>
    </location>
</feature>
<evidence type="ECO:0000256" key="4">
    <source>
        <dbReference type="ARBA" id="ARBA00022989"/>
    </source>
</evidence>
<dbReference type="EMBL" id="FTOO01000011">
    <property type="protein sequence ID" value="SIT05112.1"/>
    <property type="molecule type" value="Genomic_DNA"/>
</dbReference>
<evidence type="ECO:0000256" key="6">
    <source>
        <dbReference type="SAM" id="Phobius"/>
    </source>
</evidence>
<gene>
    <name evidence="8" type="ORF">SAMN05421799_11126</name>
</gene>
<evidence type="ECO:0000259" key="7">
    <source>
        <dbReference type="PROSITE" id="PS50850"/>
    </source>
</evidence>
<dbReference type="PROSITE" id="PS00216">
    <property type="entry name" value="SUGAR_TRANSPORT_1"/>
    <property type="match status" value="1"/>
</dbReference>
<feature type="transmembrane region" description="Helical" evidence="6">
    <location>
        <begin position="380"/>
        <end position="403"/>
    </location>
</feature>
<dbReference type="PROSITE" id="PS50850">
    <property type="entry name" value="MFS"/>
    <property type="match status" value="1"/>
</dbReference>
<evidence type="ECO:0000256" key="3">
    <source>
        <dbReference type="ARBA" id="ARBA00022692"/>
    </source>
</evidence>
<feature type="domain" description="Major facilitator superfamily (MFS) profile" evidence="7">
    <location>
        <begin position="30"/>
        <end position="469"/>
    </location>
</feature>
<evidence type="ECO:0000256" key="5">
    <source>
        <dbReference type="ARBA" id="ARBA00023136"/>
    </source>
</evidence>
<dbReference type="InterPro" id="IPR036259">
    <property type="entry name" value="MFS_trans_sf"/>
</dbReference>
<feature type="transmembrane region" description="Helical" evidence="6">
    <location>
        <begin position="355"/>
        <end position="374"/>
    </location>
</feature>
<comment type="subcellular location">
    <subcellularLocation>
        <location evidence="1">Cell membrane</location>
        <topology evidence="1">Multi-pass membrane protein</topology>
    </subcellularLocation>
</comment>
<feature type="transmembrane region" description="Helical" evidence="6">
    <location>
        <begin position="102"/>
        <end position="121"/>
    </location>
</feature>
<dbReference type="PANTHER" id="PTHR23511:SF34">
    <property type="entry name" value="SYNAPTIC VESICLE GLYCOPROTEIN 2"/>
    <property type="match status" value="1"/>
</dbReference>
<proteinExistence type="predicted"/>
<sequence>MGTDVPVSNAAQTVLSRMERFHAWPLPRRLFLVIGLGYLFTFYDIFDVNVSFVQTATAIIPGATPANASQYIGLPIFANLLGYVVGTLVLSPFADRVGRRRMLMLTMFVTGVGSLLTALAVRDWMFVVARGITGVGVAADLAVVNTYMSEISPRQARAKYTSGLFIFSGAGALVGIWLGLLLTTPRAPFPQGLPFALASSSFHWGWRLMYVIGAVLALIALALRLELPESPRWLVAKGRVEEARKVVTAMEVRLGISAGESSDSASVFTQASDTGTPYRDLLRSPVYRRRVMLLFCVWLFSYVTVYGFSAGMTTLLVGTGYAPSEAGLIVAVGVLGMFFAGVVAYLAGEAMERKVYLLISAVLTIAGGLVVGLAGHELWLSYLGSMLLFFGQNLWVPVFYAWTAENFPSRARTSGFALVDGAGHIGAGVGLWAIAPVIPTLGVTAGFVAMSGFLLLAALVALGGIASRGKVLEEISP</sequence>
<dbReference type="InterPro" id="IPR005828">
    <property type="entry name" value="MFS_sugar_transport-like"/>
</dbReference>
<keyword evidence="3 6" id="KW-0812">Transmembrane</keyword>
<dbReference type="GO" id="GO:0005886">
    <property type="term" value="C:plasma membrane"/>
    <property type="evidence" value="ECO:0007669"/>
    <property type="project" value="UniProtKB-SubCell"/>
</dbReference>
<evidence type="ECO:0000256" key="2">
    <source>
        <dbReference type="ARBA" id="ARBA00022448"/>
    </source>
</evidence>
<keyword evidence="9" id="KW-1185">Reference proteome</keyword>
<feature type="transmembrane region" description="Helical" evidence="6">
    <location>
        <begin position="160"/>
        <end position="184"/>
    </location>
</feature>
<dbReference type="Pfam" id="PF00083">
    <property type="entry name" value="Sugar_tr"/>
    <property type="match status" value="1"/>
</dbReference>
<feature type="transmembrane region" description="Helical" evidence="6">
    <location>
        <begin position="127"/>
        <end position="148"/>
    </location>
</feature>
<dbReference type="RefSeq" id="WP_076348448.1">
    <property type="nucleotide sequence ID" value="NZ_FTOO01000011.1"/>
</dbReference>
<dbReference type="GO" id="GO:0022857">
    <property type="term" value="F:transmembrane transporter activity"/>
    <property type="evidence" value="ECO:0007669"/>
    <property type="project" value="InterPro"/>
</dbReference>
<name>A0A1N7P3E7_9BACL</name>
<dbReference type="OrthoDB" id="9797953at2"/>
<feature type="transmembrane region" description="Helical" evidence="6">
    <location>
        <begin position="26"/>
        <end position="46"/>
    </location>
</feature>
<dbReference type="CDD" id="cd17316">
    <property type="entry name" value="MFS_SV2_like"/>
    <property type="match status" value="1"/>
</dbReference>
<evidence type="ECO:0000313" key="9">
    <source>
        <dbReference type="Proteomes" id="UP000186156"/>
    </source>
</evidence>
<keyword evidence="2" id="KW-0813">Transport</keyword>
<dbReference type="Proteomes" id="UP000186156">
    <property type="component" value="Unassembled WGS sequence"/>
</dbReference>
<feature type="transmembrane region" description="Helical" evidence="6">
    <location>
        <begin position="204"/>
        <end position="223"/>
    </location>
</feature>
<feature type="transmembrane region" description="Helical" evidence="6">
    <location>
        <begin position="328"/>
        <end position="348"/>
    </location>
</feature>
<dbReference type="STRING" id="252246.SAMN05421799_11126"/>
<dbReference type="AlphaFoldDB" id="A0A1N7P3E7"/>
<evidence type="ECO:0000256" key="1">
    <source>
        <dbReference type="ARBA" id="ARBA00004651"/>
    </source>
</evidence>
<evidence type="ECO:0000313" key="8">
    <source>
        <dbReference type="EMBL" id="SIT05112.1"/>
    </source>
</evidence>
<feature type="transmembrane region" description="Helical" evidence="6">
    <location>
        <begin position="291"/>
        <end position="308"/>
    </location>
</feature>
<dbReference type="InterPro" id="IPR005829">
    <property type="entry name" value="Sugar_transporter_CS"/>
</dbReference>
<keyword evidence="5 6" id="KW-0472">Membrane</keyword>